<keyword evidence="2" id="KW-1185">Reference proteome</keyword>
<dbReference type="EMBL" id="BPVZ01000012">
    <property type="protein sequence ID" value="GKU98383.1"/>
    <property type="molecule type" value="Genomic_DNA"/>
</dbReference>
<protein>
    <submittedName>
        <fullName evidence="1">Uncharacterized protein</fullName>
    </submittedName>
</protein>
<reference evidence="1 2" key="1">
    <citation type="journal article" date="2021" name="Commun. Biol.">
        <title>The genome of Shorea leprosula (Dipterocarpaceae) highlights the ecological relevance of drought in aseasonal tropical rainforests.</title>
        <authorList>
            <person name="Ng K.K.S."/>
            <person name="Kobayashi M.J."/>
            <person name="Fawcett J.A."/>
            <person name="Hatakeyama M."/>
            <person name="Paape T."/>
            <person name="Ng C.H."/>
            <person name="Ang C.C."/>
            <person name="Tnah L.H."/>
            <person name="Lee C.T."/>
            <person name="Nishiyama T."/>
            <person name="Sese J."/>
            <person name="O'Brien M.J."/>
            <person name="Copetti D."/>
            <person name="Mohd Noor M.I."/>
            <person name="Ong R.C."/>
            <person name="Putra M."/>
            <person name="Sireger I.Z."/>
            <person name="Indrioko S."/>
            <person name="Kosugi Y."/>
            <person name="Izuno A."/>
            <person name="Isagi Y."/>
            <person name="Lee S.L."/>
            <person name="Shimizu K.K."/>
        </authorList>
    </citation>
    <scope>NUCLEOTIDE SEQUENCE [LARGE SCALE GENOMIC DNA]</scope>
    <source>
        <strain evidence="1">214</strain>
    </source>
</reference>
<evidence type="ECO:0000313" key="1">
    <source>
        <dbReference type="EMBL" id="GKU98383.1"/>
    </source>
</evidence>
<sequence length="41" mass="4762">MEKMLALNQRILNPEDCNCNRNSKFLSASCRESNIWSQGIF</sequence>
<name>A0AAV5IKE5_9ROSI</name>
<dbReference type="AlphaFoldDB" id="A0AAV5IKE5"/>
<organism evidence="1 2">
    <name type="scientific">Rubroshorea leprosula</name>
    <dbReference type="NCBI Taxonomy" id="152421"/>
    <lineage>
        <taxon>Eukaryota</taxon>
        <taxon>Viridiplantae</taxon>
        <taxon>Streptophyta</taxon>
        <taxon>Embryophyta</taxon>
        <taxon>Tracheophyta</taxon>
        <taxon>Spermatophyta</taxon>
        <taxon>Magnoliopsida</taxon>
        <taxon>eudicotyledons</taxon>
        <taxon>Gunneridae</taxon>
        <taxon>Pentapetalae</taxon>
        <taxon>rosids</taxon>
        <taxon>malvids</taxon>
        <taxon>Malvales</taxon>
        <taxon>Dipterocarpaceae</taxon>
        <taxon>Rubroshorea</taxon>
    </lineage>
</organism>
<accession>A0AAV5IKE5</accession>
<comment type="caution">
    <text evidence="1">The sequence shown here is derived from an EMBL/GenBank/DDBJ whole genome shotgun (WGS) entry which is preliminary data.</text>
</comment>
<evidence type="ECO:0000313" key="2">
    <source>
        <dbReference type="Proteomes" id="UP001054252"/>
    </source>
</evidence>
<gene>
    <name evidence="1" type="ORF">SLEP1_g11394</name>
</gene>
<proteinExistence type="predicted"/>
<dbReference type="Proteomes" id="UP001054252">
    <property type="component" value="Unassembled WGS sequence"/>
</dbReference>